<name>A0A9P1BT87_9DINO</name>
<protein>
    <submittedName>
        <fullName evidence="2">Uncharacterized protein</fullName>
    </submittedName>
</protein>
<dbReference type="Proteomes" id="UP001152797">
    <property type="component" value="Unassembled WGS sequence"/>
</dbReference>
<dbReference type="EMBL" id="CAMXCT030000466">
    <property type="protein sequence ID" value="CAL4766514.1"/>
    <property type="molecule type" value="Genomic_DNA"/>
</dbReference>
<reference evidence="2" key="1">
    <citation type="submission" date="2022-10" db="EMBL/GenBank/DDBJ databases">
        <authorList>
            <person name="Chen Y."/>
            <person name="Dougan E. K."/>
            <person name="Chan C."/>
            <person name="Rhodes N."/>
            <person name="Thang M."/>
        </authorList>
    </citation>
    <scope>NUCLEOTIDE SEQUENCE</scope>
</reference>
<comment type="caution">
    <text evidence="2">The sequence shown here is derived from an EMBL/GenBank/DDBJ whole genome shotgun (WGS) entry which is preliminary data.</text>
</comment>
<keyword evidence="4" id="KW-1185">Reference proteome</keyword>
<gene>
    <name evidence="2" type="ORF">C1SCF055_LOCUS7171</name>
</gene>
<accession>A0A9P1BT87</accession>
<feature type="compositionally biased region" description="Basic and acidic residues" evidence="1">
    <location>
        <begin position="235"/>
        <end position="251"/>
    </location>
</feature>
<feature type="region of interest" description="Disordered" evidence="1">
    <location>
        <begin position="235"/>
        <end position="260"/>
    </location>
</feature>
<evidence type="ECO:0000313" key="2">
    <source>
        <dbReference type="EMBL" id="CAI3979202.1"/>
    </source>
</evidence>
<reference evidence="3" key="2">
    <citation type="submission" date="2024-04" db="EMBL/GenBank/DDBJ databases">
        <authorList>
            <person name="Chen Y."/>
            <person name="Shah S."/>
            <person name="Dougan E. K."/>
            <person name="Thang M."/>
            <person name="Chan C."/>
        </authorList>
    </citation>
    <scope>NUCLEOTIDE SEQUENCE [LARGE SCALE GENOMIC DNA]</scope>
</reference>
<evidence type="ECO:0000313" key="4">
    <source>
        <dbReference type="Proteomes" id="UP001152797"/>
    </source>
</evidence>
<evidence type="ECO:0000256" key="1">
    <source>
        <dbReference type="SAM" id="MobiDB-lite"/>
    </source>
</evidence>
<sequence length="260" mass="29616">MAASATVNIKERKGTQIPDNIMLPQQSHHWPIILDQANIVTKVKHLDGSLRRPWQRLGMHQEVKDAITLSVWLMTEGRIWTDNIDESYIIGFNPSTWSSFHQLLEIKGISGFTRHHMASFYQLHVGHTYHFDPIEMHDQVVINCKGDISTIYEQDDRTEHLMKNIADSIGHAGLHLLCSSSPLEASVKQGIIDACLASGTTIASPSTIPGQRFRAHPELHIYPKEMLEYIRDNHRPSKEEHPSVPSHHFDEPMDEIDETI</sequence>
<dbReference type="EMBL" id="CAMXCT010000466">
    <property type="protein sequence ID" value="CAI3979202.1"/>
    <property type="molecule type" value="Genomic_DNA"/>
</dbReference>
<organism evidence="2">
    <name type="scientific">Cladocopium goreaui</name>
    <dbReference type="NCBI Taxonomy" id="2562237"/>
    <lineage>
        <taxon>Eukaryota</taxon>
        <taxon>Sar</taxon>
        <taxon>Alveolata</taxon>
        <taxon>Dinophyceae</taxon>
        <taxon>Suessiales</taxon>
        <taxon>Symbiodiniaceae</taxon>
        <taxon>Cladocopium</taxon>
    </lineage>
</organism>
<proteinExistence type="predicted"/>
<dbReference type="AlphaFoldDB" id="A0A9P1BT87"/>
<evidence type="ECO:0000313" key="3">
    <source>
        <dbReference type="EMBL" id="CAL1132577.1"/>
    </source>
</evidence>
<dbReference type="EMBL" id="CAMXCT020000466">
    <property type="protein sequence ID" value="CAL1132577.1"/>
    <property type="molecule type" value="Genomic_DNA"/>
</dbReference>